<evidence type="ECO:0008006" key="4">
    <source>
        <dbReference type="Google" id="ProtNLM"/>
    </source>
</evidence>
<keyword evidence="3" id="KW-1185">Reference proteome</keyword>
<name>A0A9E7C0Y9_9ACTN</name>
<proteinExistence type="predicted"/>
<dbReference type="SUPFAM" id="SSF52266">
    <property type="entry name" value="SGNH hydrolase"/>
    <property type="match status" value="1"/>
</dbReference>
<dbReference type="RefSeq" id="WP_259310950.1">
    <property type="nucleotide sequence ID" value="NZ_CP087164.1"/>
</dbReference>
<evidence type="ECO:0000313" key="3">
    <source>
        <dbReference type="Proteomes" id="UP001162834"/>
    </source>
</evidence>
<accession>A0A9E7C0Y9</accession>
<dbReference type="Proteomes" id="UP001162834">
    <property type="component" value="Chromosome"/>
</dbReference>
<dbReference type="KEGG" id="sbae:DSM104329_03297"/>
<evidence type="ECO:0000256" key="1">
    <source>
        <dbReference type="SAM" id="SignalP"/>
    </source>
</evidence>
<dbReference type="EMBL" id="CP087164">
    <property type="protein sequence ID" value="UGS36886.1"/>
    <property type="molecule type" value="Genomic_DNA"/>
</dbReference>
<evidence type="ECO:0000313" key="2">
    <source>
        <dbReference type="EMBL" id="UGS36886.1"/>
    </source>
</evidence>
<keyword evidence="1" id="KW-0732">Signal</keyword>
<feature type="chain" id="PRO_5038891016" description="Acyltransferase" evidence="1">
    <location>
        <begin position="28"/>
        <end position="209"/>
    </location>
</feature>
<gene>
    <name evidence="2" type="ORF">DSM104329_03297</name>
</gene>
<dbReference type="AlphaFoldDB" id="A0A9E7C0Y9"/>
<feature type="signal peptide" evidence="1">
    <location>
        <begin position="1"/>
        <end position="27"/>
    </location>
</feature>
<protein>
    <recommendedName>
        <fullName evidence="4">Acyltransferase</fullName>
    </recommendedName>
</protein>
<sequence>MPRSIATLIAAVLAAAAAALAASPAMACDASRHARAVHAGHGGRAPLIIGDSVLLGAVPQVARAGYEVDAKGCRRIDQGLAILRQRRNSLPGFVVLALGTNASVTTSDIRRALTIVGPDRVLGLVTPRETGGGSGADAAAVRAAGRRWPSRVRVVDWVAYSAGHSSWFAGDGIHLGAGGASGMARLLRRVRDVHVELTWSARPAAAPRR</sequence>
<reference evidence="2" key="1">
    <citation type="journal article" date="2022" name="Int. J. Syst. Evol. Microbiol.">
        <title>Pseudomonas aegrilactucae sp. nov. and Pseudomonas morbosilactucae sp. nov., pathogens causing bacterial rot of lettuce in Japan.</title>
        <authorList>
            <person name="Sawada H."/>
            <person name="Fujikawa T."/>
            <person name="Satou M."/>
        </authorList>
    </citation>
    <scope>NUCLEOTIDE SEQUENCE</scope>
    <source>
        <strain evidence="2">0166_1</strain>
    </source>
</reference>
<organism evidence="2 3">
    <name type="scientific">Capillimicrobium parvum</name>
    <dbReference type="NCBI Taxonomy" id="2884022"/>
    <lineage>
        <taxon>Bacteria</taxon>
        <taxon>Bacillati</taxon>
        <taxon>Actinomycetota</taxon>
        <taxon>Thermoleophilia</taxon>
        <taxon>Solirubrobacterales</taxon>
        <taxon>Capillimicrobiaceae</taxon>
        <taxon>Capillimicrobium</taxon>
    </lineage>
</organism>